<name>A0A0E9QAA9_ANGAN</name>
<evidence type="ECO:0000313" key="1">
    <source>
        <dbReference type="EMBL" id="JAH13791.1"/>
    </source>
</evidence>
<organism evidence="1">
    <name type="scientific">Anguilla anguilla</name>
    <name type="common">European freshwater eel</name>
    <name type="synonym">Muraena anguilla</name>
    <dbReference type="NCBI Taxonomy" id="7936"/>
    <lineage>
        <taxon>Eukaryota</taxon>
        <taxon>Metazoa</taxon>
        <taxon>Chordata</taxon>
        <taxon>Craniata</taxon>
        <taxon>Vertebrata</taxon>
        <taxon>Euteleostomi</taxon>
        <taxon>Actinopterygii</taxon>
        <taxon>Neopterygii</taxon>
        <taxon>Teleostei</taxon>
        <taxon>Anguilliformes</taxon>
        <taxon>Anguillidae</taxon>
        <taxon>Anguilla</taxon>
    </lineage>
</organism>
<dbReference type="AlphaFoldDB" id="A0A0E9QAA9"/>
<reference evidence="1" key="2">
    <citation type="journal article" date="2015" name="Fish Shellfish Immunol.">
        <title>Early steps in the European eel (Anguilla anguilla)-Vibrio vulnificus interaction in the gills: Role of the RtxA13 toxin.</title>
        <authorList>
            <person name="Callol A."/>
            <person name="Pajuelo D."/>
            <person name="Ebbesson L."/>
            <person name="Teles M."/>
            <person name="MacKenzie S."/>
            <person name="Amaro C."/>
        </authorList>
    </citation>
    <scope>NUCLEOTIDE SEQUENCE</scope>
</reference>
<proteinExistence type="predicted"/>
<reference evidence="1" key="1">
    <citation type="submission" date="2014-11" db="EMBL/GenBank/DDBJ databases">
        <authorList>
            <person name="Amaro Gonzalez C."/>
        </authorList>
    </citation>
    <scope>NUCLEOTIDE SEQUENCE</scope>
</reference>
<accession>A0A0E9QAA9</accession>
<sequence length="39" mass="4402">MGNQTFTQQRIQIIAEGIYITKGTYIVVRVRLSGSAFLK</sequence>
<dbReference type="EMBL" id="GBXM01094786">
    <property type="protein sequence ID" value="JAH13791.1"/>
    <property type="molecule type" value="Transcribed_RNA"/>
</dbReference>
<protein>
    <submittedName>
        <fullName evidence="1">Uncharacterized protein</fullName>
    </submittedName>
</protein>